<dbReference type="PANTHER" id="PTHR10889">
    <property type="entry name" value="DEOXYRIBOSE-PHOSPHATE ALDOLASE"/>
    <property type="match status" value="1"/>
</dbReference>
<dbReference type="OrthoDB" id="4421412at2"/>
<protein>
    <recommendedName>
        <fullName evidence="5">Deoxyribose-phosphate aldolase</fullName>
    </recommendedName>
</protein>
<keyword evidence="2" id="KW-0704">Schiff base</keyword>
<dbReference type="STRING" id="1404245.CGLY_03085"/>
<dbReference type="GO" id="GO:0016052">
    <property type="term" value="P:carbohydrate catabolic process"/>
    <property type="evidence" value="ECO:0007669"/>
    <property type="project" value="TreeGrafter"/>
</dbReference>
<reference evidence="3 4" key="1">
    <citation type="journal article" date="2015" name="Int. J. Syst. Evol. Microbiol.">
        <title>Revisiting Corynebacterium glyciniphilum (ex Kubota et al., 1972) sp. nov., nom. rev., isolated from putrefied banana.</title>
        <authorList>
            <person name="Al-Dilaimi A."/>
            <person name="Bednarz H."/>
            <person name="Lomker A."/>
            <person name="Niehaus K."/>
            <person name="Kalinowski J."/>
            <person name="Ruckert C."/>
        </authorList>
    </citation>
    <scope>NUCLEOTIDE SEQUENCE [LARGE SCALE GENOMIC DNA]</scope>
    <source>
        <strain evidence="3">AJ 3170</strain>
    </source>
</reference>
<organism evidence="3 4">
    <name type="scientific">Corynebacterium glyciniphilum AJ 3170</name>
    <dbReference type="NCBI Taxonomy" id="1404245"/>
    <lineage>
        <taxon>Bacteria</taxon>
        <taxon>Bacillati</taxon>
        <taxon>Actinomycetota</taxon>
        <taxon>Actinomycetes</taxon>
        <taxon>Mycobacteriales</taxon>
        <taxon>Corynebacteriaceae</taxon>
        <taxon>Corynebacterium</taxon>
    </lineage>
</organism>
<dbReference type="Gene3D" id="3.20.20.70">
    <property type="entry name" value="Aldolase class I"/>
    <property type="match status" value="1"/>
</dbReference>
<accession>X5E6J2</accession>
<dbReference type="GO" id="GO:0005737">
    <property type="term" value="C:cytoplasm"/>
    <property type="evidence" value="ECO:0007669"/>
    <property type="project" value="InterPro"/>
</dbReference>
<dbReference type="GO" id="GO:0009264">
    <property type="term" value="P:deoxyribonucleotide catabolic process"/>
    <property type="evidence" value="ECO:0007669"/>
    <property type="project" value="InterPro"/>
</dbReference>
<dbReference type="SMART" id="SM01133">
    <property type="entry name" value="DeoC"/>
    <property type="match status" value="1"/>
</dbReference>
<keyword evidence="1" id="KW-0963">Cytoplasm</keyword>
<dbReference type="Proteomes" id="UP000023703">
    <property type="component" value="Chromosome"/>
</dbReference>
<dbReference type="EMBL" id="CP006842">
    <property type="protein sequence ID" value="AHW63065.1"/>
    <property type="molecule type" value="Genomic_DNA"/>
</dbReference>
<dbReference type="KEGG" id="cgy:CGLY_03085"/>
<dbReference type="AlphaFoldDB" id="X5E6J2"/>
<name>X5E6J2_9CORY</name>
<evidence type="ECO:0008006" key="5">
    <source>
        <dbReference type="Google" id="ProtNLM"/>
    </source>
</evidence>
<dbReference type="HOGENOM" id="CLU_1364270_0_0_11"/>
<evidence type="ECO:0000313" key="4">
    <source>
        <dbReference type="Proteomes" id="UP000023703"/>
    </source>
</evidence>
<keyword evidence="4" id="KW-1185">Reference proteome</keyword>
<dbReference type="GO" id="GO:0004139">
    <property type="term" value="F:deoxyribose-phosphate aldolase activity"/>
    <property type="evidence" value="ECO:0007669"/>
    <property type="project" value="InterPro"/>
</dbReference>
<dbReference type="InterPro" id="IPR013785">
    <property type="entry name" value="Aldolase_TIM"/>
</dbReference>
<dbReference type="InterPro" id="IPR002915">
    <property type="entry name" value="DeoC/FbaB/LacD_aldolase"/>
</dbReference>
<dbReference type="PANTHER" id="PTHR10889:SF1">
    <property type="entry name" value="DEOXYRIBOSE-PHOSPHATE ALDOLASE"/>
    <property type="match status" value="1"/>
</dbReference>
<sequence length="200" mass="20630">MSSPTSSSRTEVMLLDPACTREDAAAVIGRAVVGGYAAVCLPPTLFPLRDAPEDLRLVSVAGYPTGKHHPLIKASEAHMAVVNGAHEVHAVLDTANVVAGDLNAMISEIVTLREAVPYPAVLRVSPGEDGTGGDLDGDRVRVFCRAAVTAGADMVWARTDNDVAAMLEAVAGSTVAVAAPVDRAGVARVRVFADDLGHGI</sequence>
<evidence type="ECO:0000256" key="1">
    <source>
        <dbReference type="ARBA" id="ARBA00022490"/>
    </source>
</evidence>
<evidence type="ECO:0000313" key="3">
    <source>
        <dbReference type="EMBL" id="AHW63065.1"/>
    </source>
</evidence>
<gene>
    <name evidence="3" type="ORF">CGLY_03085</name>
</gene>
<evidence type="ECO:0000256" key="2">
    <source>
        <dbReference type="ARBA" id="ARBA00023270"/>
    </source>
</evidence>
<dbReference type="RefSeq" id="WP_144313623.1">
    <property type="nucleotide sequence ID" value="NZ_CP006842.1"/>
</dbReference>
<dbReference type="InterPro" id="IPR011343">
    <property type="entry name" value="DeoC"/>
</dbReference>
<dbReference type="eggNOG" id="COG0274">
    <property type="taxonomic scope" value="Bacteria"/>
</dbReference>
<dbReference type="SUPFAM" id="SSF51569">
    <property type="entry name" value="Aldolase"/>
    <property type="match status" value="1"/>
</dbReference>
<proteinExistence type="predicted"/>